<protein>
    <recommendedName>
        <fullName evidence="3">Carbon monoxide dehydrogenase subunit G</fullName>
    </recommendedName>
</protein>
<dbReference type="RefSeq" id="WP_343938988.1">
    <property type="nucleotide sequence ID" value="NZ_BAAAHP010000018.1"/>
</dbReference>
<evidence type="ECO:0000313" key="1">
    <source>
        <dbReference type="EMBL" id="GAA0923699.1"/>
    </source>
</evidence>
<dbReference type="Pfam" id="PF06240">
    <property type="entry name" value="COXG"/>
    <property type="match status" value="1"/>
</dbReference>
<dbReference type="InterPro" id="IPR010419">
    <property type="entry name" value="CO_DH_gsu"/>
</dbReference>
<reference evidence="2" key="1">
    <citation type="journal article" date="2019" name="Int. J. Syst. Evol. Microbiol.">
        <title>The Global Catalogue of Microorganisms (GCM) 10K type strain sequencing project: providing services to taxonomists for standard genome sequencing and annotation.</title>
        <authorList>
            <consortium name="The Broad Institute Genomics Platform"/>
            <consortium name="The Broad Institute Genome Sequencing Center for Infectious Disease"/>
            <person name="Wu L."/>
            <person name="Ma J."/>
        </authorList>
    </citation>
    <scope>NUCLEOTIDE SEQUENCE [LARGE SCALE GENOMIC DNA]</scope>
    <source>
        <strain evidence="2">JCM 11117</strain>
    </source>
</reference>
<dbReference type="CDD" id="cd07823">
    <property type="entry name" value="SRPBCC_5"/>
    <property type="match status" value="1"/>
</dbReference>
<gene>
    <name evidence="1" type="ORF">GCM10009559_08010</name>
</gene>
<accession>A0ABP3ZMJ7</accession>
<dbReference type="Gene3D" id="3.30.530.20">
    <property type="match status" value="1"/>
</dbReference>
<evidence type="ECO:0000313" key="2">
    <source>
        <dbReference type="Proteomes" id="UP001499967"/>
    </source>
</evidence>
<dbReference type="PANTHER" id="PTHR38588:SF1">
    <property type="entry name" value="BLL0334 PROTEIN"/>
    <property type="match status" value="1"/>
</dbReference>
<comment type="caution">
    <text evidence="1">The sequence shown here is derived from an EMBL/GenBank/DDBJ whole genome shotgun (WGS) entry which is preliminary data.</text>
</comment>
<dbReference type="EMBL" id="BAAAHP010000018">
    <property type="protein sequence ID" value="GAA0923699.1"/>
    <property type="molecule type" value="Genomic_DNA"/>
</dbReference>
<keyword evidence="2" id="KW-1185">Reference proteome</keyword>
<proteinExistence type="predicted"/>
<dbReference type="PANTHER" id="PTHR38588">
    <property type="entry name" value="BLL0334 PROTEIN"/>
    <property type="match status" value="1"/>
</dbReference>
<name>A0ABP3ZMJ7_9PSEU</name>
<dbReference type="InterPro" id="IPR023393">
    <property type="entry name" value="START-like_dom_sf"/>
</dbReference>
<sequence length="247" mass="26573">MQLEHEFTVPVPAPDAWRVLLDLQRIAPCMPGATIERVEGDEFTGRIKVKLGPIMVSYYGTARFVEKDEAGRRFVLEGNGRETRGAGTASATITGRLHEQQSSTRVTVTTDLDITGKPAQFGRGVLAEVAANLLDRFATCLADRITASPTTATPATEEQAAAQRVSVGGAQGDGRSMDSEAGTLDLIGTVGLPVLRRLTPALAGLAAVLGWLVARRARSRVVVHVHLPAYEERTRRPWLAGVRSRLP</sequence>
<dbReference type="Proteomes" id="UP001499967">
    <property type="component" value="Unassembled WGS sequence"/>
</dbReference>
<evidence type="ECO:0008006" key="3">
    <source>
        <dbReference type="Google" id="ProtNLM"/>
    </source>
</evidence>
<organism evidence="1 2">
    <name type="scientific">Pseudonocardia zijingensis</name>
    <dbReference type="NCBI Taxonomy" id="153376"/>
    <lineage>
        <taxon>Bacteria</taxon>
        <taxon>Bacillati</taxon>
        <taxon>Actinomycetota</taxon>
        <taxon>Actinomycetes</taxon>
        <taxon>Pseudonocardiales</taxon>
        <taxon>Pseudonocardiaceae</taxon>
        <taxon>Pseudonocardia</taxon>
    </lineage>
</organism>
<dbReference type="SUPFAM" id="SSF55961">
    <property type="entry name" value="Bet v1-like"/>
    <property type="match status" value="1"/>
</dbReference>